<dbReference type="GO" id="GO:0016301">
    <property type="term" value="F:kinase activity"/>
    <property type="evidence" value="ECO:0007669"/>
    <property type="project" value="InterPro"/>
</dbReference>
<organism evidence="2 3">
    <name type="scientific">Prosthecodimorpha staleyi</name>
    <dbReference type="NCBI Taxonomy" id="2840188"/>
    <lineage>
        <taxon>Bacteria</taxon>
        <taxon>Pseudomonadati</taxon>
        <taxon>Pseudomonadota</taxon>
        <taxon>Alphaproteobacteria</taxon>
        <taxon>Hyphomicrobiales</taxon>
        <taxon>Ancalomicrobiaceae</taxon>
        <taxon>Prosthecodimorpha</taxon>
    </lineage>
</organism>
<evidence type="ECO:0000313" key="3">
    <source>
        <dbReference type="Proteomes" id="UP000766595"/>
    </source>
</evidence>
<dbReference type="RefSeq" id="WP_261967501.1">
    <property type="nucleotide sequence ID" value="NZ_JAHHZF010000002.1"/>
</dbReference>
<dbReference type="PANTHER" id="PTHR39426">
    <property type="entry name" value="HOMOLOGY TO DEATH-ON-CURING PROTEIN OF PHAGE P1"/>
    <property type="match status" value="1"/>
</dbReference>
<dbReference type="AlphaFoldDB" id="A0A947GA92"/>
<dbReference type="InterPro" id="IPR006440">
    <property type="entry name" value="Doc"/>
</dbReference>
<sequence length="146" mass="15906">MTGPVETGFGQWTQAGFGPRWVEKAEVLALHEKQIDRFGGAAGIRDEGALESALGRPRNKWEYERGGLAVLAAAYAFGIARNRPFVEGSTRAAFVTLMLFLRENAMIFRPPQIEAARIMLDLAAGSVSEEGLARWIENRSDGAGNP</sequence>
<evidence type="ECO:0000259" key="1">
    <source>
        <dbReference type="PROSITE" id="PS51459"/>
    </source>
</evidence>
<proteinExistence type="predicted"/>
<dbReference type="Proteomes" id="UP000766595">
    <property type="component" value="Unassembled WGS sequence"/>
</dbReference>
<accession>A0A947GA92</accession>
<dbReference type="InterPro" id="IPR053737">
    <property type="entry name" value="Type_II_TA_Toxin"/>
</dbReference>
<dbReference type="PIRSF" id="PIRSF018297">
    <property type="entry name" value="Doc"/>
    <property type="match status" value="1"/>
</dbReference>
<gene>
    <name evidence="2" type="ORF">KL771_05325</name>
</gene>
<reference evidence="2 3" key="1">
    <citation type="submission" date="2021-06" db="EMBL/GenBank/DDBJ databases">
        <authorList>
            <person name="Grouzdev D.S."/>
            <person name="Koziaeva V."/>
        </authorList>
    </citation>
    <scope>NUCLEOTIDE SEQUENCE [LARGE SCALE GENOMIC DNA]</scope>
    <source>
        <strain evidence="2 3">22</strain>
    </source>
</reference>
<dbReference type="NCBIfam" id="TIGR01550">
    <property type="entry name" value="DOC_P1"/>
    <property type="match status" value="1"/>
</dbReference>
<comment type="caution">
    <text evidence="2">The sequence shown here is derived from an EMBL/GenBank/DDBJ whole genome shotgun (WGS) entry which is preliminary data.</text>
</comment>
<keyword evidence="3" id="KW-1185">Reference proteome</keyword>
<dbReference type="Gene3D" id="1.20.120.1870">
    <property type="entry name" value="Fic/DOC protein, Fido domain"/>
    <property type="match status" value="1"/>
</dbReference>
<evidence type="ECO:0000313" key="2">
    <source>
        <dbReference type="EMBL" id="MBT9288858.1"/>
    </source>
</evidence>
<dbReference type="Pfam" id="PF02661">
    <property type="entry name" value="Fic"/>
    <property type="match status" value="1"/>
</dbReference>
<dbReference type="PROSITE" id="PS51459">
    <property type="entry name" value="FIDO"/>
    <property type="match status" value="1"/>
</dbReference>
<dbReference type="EMBL" id="JAHHZF010000002">
    <property type="protein sequence ID" value="MBT9288858.1"/>
    <property type="molecule type" value="Genomic_DNA"/>
</dbReference>
<name>A0A947GA92_9HYPH</name>
<protein>
    <submittedName>
        <fullName evidence="2">Type II toxin-antitoxin system death-on-curing family toxin</fullName>
    </submittedName>
</protein>
<dbReference type="InterPro" id="IPR003812">
    <property type="entry name" value="Fido"/>
</dbReference>
<feature type="domain" description="Fido" evidence="1">
    <location>
        <begin position="22"/>
        <end position="138"/>
    </location>
</feature>
<dbReference type="PANTHER" id="PTHR39426:SF1">
    <property type="entry name" value="HOMOLOGY TO DEATH-ON-CURING PROTEIN OF PHAGE P1"/>
    <property type="match status" value="1"/>
</dbReference>